<dbReference type="InterPro" id="IPR027417">
    <property type="entry name" value="P-loop_NTPase"/>
</dbReference>
<comment type="caution">
    <text evidence="1">The sequence shown here is derived from an EMBL/GenBank/DDBJ whole genome shotgun (WGS) entry which is preliminary data.</text>
</comment>
<evidence type="ECO:0008006" key="3">
    <source>
        <dbReference type="Google" id="ProtNLM"/>
    </source>
</evidence>
<dbReference type="InterPro" id="IPR005331">
    <property type="entry name" value="Sulfotransferase"/>
</dbReference>
<protein>
    <recommendedName>
        <fullName evidence="3">Sulfotransferase family protein</fullName>
    </recommendedName>
</protein>
<dbReference type="RefSeq" id="WP_191285088.1">
    <property type="nucleotide sequence ID" value="NZ_BNCH01000001.1"/>
</dbReference>
<name>A0ABQ3ITS3_9RHOB</name>
<evidence type="ECO:0000313" key="2">
    <source>
        <dbReference type="Proteomes" id="UP000609802"/>
    </source>
</evidence>
<gene>
    <name evidence="1" type="ORF">GCM10016455_07300</name>
</gene>
<dbReference type="SUPFAM" id="SSF52540">
    <property type="entry name" value="P-loop containing nucleoside triphosphate hydrolases"/>
    <property type="match status" value="1"/>
</dbReference>
<organism evidence="1 2">
    <name type="scientific">Aliiroseovarius zhejiangensis</name>
    <dbReference type="NCBI Taxonomy" id="1632025"/>
    <lineage>
        <taxon>Bacteria</taxon>
        <taxon>Pseudomonadati</taxon>
        <taxon>Pseudomonadota</taxon>
        <taxon>Alphaproteobacteria</taxon>
        <taxon>Rhodobacterales</taxon>
        <taxon>Paracoccaceae</taxon>
        <taxon>Aliiroseovarius</taxon>
    </lineage>
</organism>
<dbReference type="Proteomes" id="UP000609802">
    <property type="component" value="Unassembled WGS sequence"/>
</dbReference>
<proteinExistence type="predicted"/>
<dbReference type="EMBL" id="BNCH01000001">
    <property type="protein sequence ID" value="GHE89555.1"/>
    <property type="molecule type" value="Genomic_DNA"/>
</dbReference>
<dbReference type="Pfam" id="PF03567">
    <property type="entry name" value="Sulfotransfer_2"/>
    <property type="match status" value="1"/>
</dbReference>
<keyword evidence="2" id="KW-1185">Reference proteome</keyword>
<dbReference type="Gene3D" id="3.40.50.300">
    <property type="entry name" value="P-loop containing nucleotide triphosphate hydrolases"/>
    <property type="match status" value="1"/>
</dbReference>
<accession>A0ABQ3ITS3</accession>
<reference evidence="2" key="1">
    <citation type="journal article" date="2019" name="Int. J. Syst. Evol. Microbiol.">
        <title>The Global Catalogue of Microorganisms (GCM) 10K type strain sequencing project: providing services to taxonomists for standard genome sequencing and annotation.</title>
        <authorList>
            <consortium name="The Broad Institute Genomics Platform"/>
            <consortium name="The Broad Institute Genome Sequencing Center for Infectious Disease"/>
            <person name="Wu L."/>
            <person name="Ma J."/>
        </authorList>
    </citation>
    <scope>NUCLEOTIDE SEQUENCE [LARGE SCALE GENOMIC DNA]</scope>
    <source>
        <strain evidence="2">KCTC 42443</strain>
    </source>
</reference>
<sequence>MIISHGRRYIFIHPPKTGGTSLAMALEARAMKDDILLGDTPKAIRRRKRMAHVQSSGRLWKHSRLRDIYGPVTQDQIDDYFIVTLVRNPWDRLVSYYHWLKAQHFDHPAVDLAHVLTFSEFVTHQHTLDSFAASPFASYVTDQNGQERCDLFARMEALSDDLAPFETHLGFSLRPLPHVNRSDRVRDYRAAYTDELAEIVAECCATDIARFGYRFD</sequence>
<evidence type="ECO:0000313" key="1">
    <source>
        <dbReference type="EMBL" id="GHE89555.1"/>
    </source>
</evidence>